<organism evidence="2 3">
    <name type="scientific">Kwoniella heveanensis BCC8398</name>
    <dbReference type="NCBI Taxonomy" id="1296120"/>
    <lineage>
        <taxon>Eukaryota</taxon>
        <taxon>Fungi</taxon>
        <taxon>Dikarya</taxon>
        <taxon>Basidiomycota</taxon>
        <taxon>Agaricomycotina</taxon>
        <taxon>Tremellomycetes</taxon>
        <taxon>Tremellales</taxon>
        <taxon>Cryptococcaceae</taxon>
        <taxon>Kwoniella</taxon>
    </lineage>
</organism>
<protein>
    <submittedName>
        <fullName evidence="2">Uncharacterized protein</fullName>
    </submittedName>
</protein>
<dbReference type="EMBL" id="KI669492">
    <property type="protein sequence ID" value="OCF38226.1"/>
    <property type="molecule type" value="Genomic_DNA"/>
</dbReference>
<evidence type="ECO:0000313" key="2">
    <source>
        <dbReference type="EMBL" id="OCF38226.1"/>
    </source>
</evidence>
<name>A0A1B9H4M6_9TREE</name>
<evidence type="ECO:0000313" key="3">
    <source>
        <dbReference type="Proteomes" id="UP000092666"/>
    </source>
</evidence>
<accession>A0A1B9H4M6</accession>
<dbReference type="AlphaFoldDB" id="A0A1B9H4M6"/>
<dbReference type="Proteomes" id="UP000092666">
    <property type="component" value="Unassembled WGS sequence"/>
</dbReference>
<feature type="compositionally biased region" description="Polar residues" evidence="1">
    <location>
        <begin position="14"/>
        <end position="34"/>
    </location>
</feature>
<keyword evidence="3" id="KW-1185">Reference proteome</keyword>
<proteinExistence type="predicted"/>
<evidence type="ECO:0000256" key="1">
    <source>
        <dbReference type="SAM" id="MobiDB-lite"/>
    </source>
</evidence>
<feature type="region of interest" description="Disordered" evidence="1">
    <location>
        <begin position="1"/>
        <end position="34"/>
    </location>
</feature>
<gene>
    <name evidence="2" type="ORF">I316_00452</name>
</gene>
<sequence length="192" mass="21332">MSSYGHQPGDIELTVTTHSGNRSPNGQTFSSLSSLHRARDTIHPSLSRGEIATVAGPSGTRDSDAHNQAFDDRFETDQTDAEARAQAHQIFGPEAQKTRLRSVITAIEYIQRSLETESLSDVHRLERQKDLDRYTREFADRLAGMPAEERAEWETTIKNGTLCDAKTGETEGNARGLHSLFGRSLSRFRGSE</sequence>
<reference evidence="3" key="2">
    <citation type="submission" date="2013-12" db="EMBL/GenBank/DDBJ databases">
        <title>Evolution of pathogenesis and genome organization in the Tremellales.</title>
        <authorList>
            <person name="Cuomo C."/>
            <person name="Litvintseva A."/>
            <person name="Heitman J."/>
            <person name="Chen Y."/>
            <person name="Sun S."/>
            <person name="Springer D."/>
            <person name="Dromer F."/>
            <person name="Young S."/>
            <person name="Zeng Q."/>
            <person name="Chapman S."/>
            <person name="Gujja S."/>
            <person name="Saif S."/>
            <person name="Birren B."/>
        </authorList>
    </citation>
    <scope>NUCLEOTIDE SEQUENCE [LARGE SCALE GENOMIC DNA]</scope>
    <source>
        <strain evidence="3">BCC8398</strain>
    </source>
</reference>
<reference evidence="2 3" key="1">
    <citation type="submission" date="2013-07" db="EMBL/GenBank/DDBJ databases">
        <title>The Genome Sequence of Cryptococcus heveanensis BCC8398.</title>
        <authorList>
            <consortium name="The Broad Institute Genome Sequencing Platform"/>
            <person name="Cuomo C."/>
            <person name="Litvintseva A."/>
            <person name="Chen Y."/>
            <person name="Heitman J."/>
            <person name="Sun S."/>
            <person name="Springer D."/>
            <person name="Dromer F."/>
            <person name="Young S.K."/>
            <person name="Zeng Q."/>
            <person name="Gargeya S."/>
            <person name="Fitzgerald M."/>
            <person name="Abouelleil A."/>
            <person name="Alvarado L."/>
            <person name="Berlin A.M."/>
            <person name="Chapman S.B."/>
            <person name="Dewar J."/>
            <person name="Goldberg J."/>
            <person name="Griggs A."/>
            <person name="Gujja S."/>
            <person name="Hansen M."/>
            <person name="Howarth C."/>
            <person name="Imamovic A."/>
            <person name="Larimer J."/>
            <person name="McCowan C."/>
            <person name="Murphy C."/>
            <person name="Pearson M."/>
            <person name="Priest M."/>
            <person name="Roberts A."/>
            <person name="Saif S."/>
            <person name="Shea T."/>
            <person name="Sykes S."/>
            <person name="Wortman J."/>
            <person name="Nusbaum C."/>
            <person name="Birren B."/>
        </authorList>
    </citation>
    <scope>NUCLEOTIDE SEQUENCE [LARGE SCALE GENOMIC DNA]</scope>
    <source>
        <strain evidence="2 3">BCC8398</strain>
    </source>
</reference>